<keyword evidence="1" id="KW-1185">Reference proteome</keyword>
<reference evidence="2" key="1">
    <citation type="submission" date="2022-11" db="UniProtKB">
        <authorList>
            <consortium name="WormBaseParasite"/>
        </authorList>
    </citation>
    <scope>IDENTIFICATION</scope>
</reference>
<dbReference type="Proteomes" id="UP000887572">
    <property type="component" value="Unplaced"/>
</dbReference>
<evidence type="ECO:0000313" key="1">
    <source>
        <dbReference type="Proteomes" id="UP000887572"/>
    </source>
</evidence>
<dbReference type="WBParaSite" id="Gr19_v10_g7958.t1">
    <property type="protein sequence ID" value="Gr19_v10_g7958.t1"/>
    <property type="gene ID" value="Gr19_v10_g7958"/>
</dbReference>
<evidence type="ECO:0000313" key="2">
    <source>
        <dbReference type="WBParaSite" id="Gr19_v10_g7958.t1"/>
    </source>
</evidence>
<name>A0A914I9W4_GLORO</name>
<sequence>MEPPSPDGDQQVIMARDGRLAAVPTKTPVPSARPTRPPARTVMVLRVVVAIVEHVLPLAKLLQRPLRPV</sequence>
<accession>A0A914I9W4</accession>
<dbReference type="AlphaFoldDB" id="A0A914I9W4"/>
<proteinExistence type="predicted"/>
<organism evidence="1 2">
    <name type="scientific">Globodera rostochiensis</name>
    <name type="common">Golden nematode worm</name>
    <name type="synonym">Heterodera rostochiensis</name>
    <dbReference type="NCBI Taxonomy" id="31243"/>
    <lineage>
        <taxon>Eukaryota</taxon>
        <taxon>Metazoa</taxon>
        <taxon>Ecdysozoa</taxon>
        <taxon>Nematoda</taxon>
        <taxon>Chromadorea</taxon>
        <taxon>Rhabditida</taxon>
        <taxon>Tylenchina</taxon>
        <taxon>Tylenchomorpha</taxon>
        <taxon>Tylenchoidea</taxon>
        <taxon>Heteroderidae</taxon>
        <taxon>Heteroderinae</taxon>
        <taxon>Globodera</taxon>
    </lineage>
</organism>
<protein>
    <submittedName>
        <fullName evidence="2">Uncharacterized protein</fullName>
    </submittedName>
</protein>